<reference evidence="2 3" key="1">
    <citation type="submission" date="2019-08" db="EMBL/GenBank/DDBJ databases">
        <title>Draft genome sequences of two oriental melons (Cucumis melo L. var makuwa).</title>
        <authorList>
            <person name="Kwon S.-Y."/>
        </authorList>
    </citation>
    <scope>NUCLEOTIDE SEQUENCE [LARGE SCALE GENOMIC DNA]</scope>
    <source>
        <strain evidence="3">cv. Chang Bougi</strain>
        <tissue evidence="2">Leaf</tissue>
    </source>
</reference>
<evidence type="ECO:0000259" key="1">
    <source>
        <dbReference type="Pfam" id="PF03372"/>
    </source>
</evidence>
<dbReference type="EMBL" id="SSTD01016175">
    <property type="protein sequence ID" value="TYK01614.1"/>
    <property type="molecule type" value="Genomic_DNA"/>
</dbReference>
<dbReference type="SUPFAM" id="SSF56219">
    <property type="entry name" value="DNase I-like"/>
    <property type="match status" value="1"/>
</dbReference>
<dbReference type="GO" id="GO:0003824">
    <property type="term" value="F:catalytic activity"/>
    <property type="evidence" value="ECO:0007669"/>
    <property type="project" value="InterPro"/>
</dbReference>
<gene>
    <name evidence="2" type="ORF">E5676_scaffold451G002130</name>
</gene>
<feature type="domain" description="Endonuclease/exonuclease/phosphatase" evidence="1">
    <location>
        <begin position="163"/>
        <end position="284"/>
    </location>
</feature>
<dbReference type="PANTHER" id="PTHR33710">
    <property type="entry name" value="BNAC02G09200D PROTEIN"/>
    <property type="match status" value="1"/>
</dbReference>
<dbReference type="InterPro" id="IPR036691">
    <property type="entry name" value="Endo/exonu/phosph_ase_sf"/>
</dbReference>
<comment type="caution">
    <text evidence="2">The sequence shown here is derived from an EMBL/GenBank/DDBJ whole genome shotgun (WGS) entry which is preliminary data.</text>
</comment>
<name>A0A5D3BR15_CUCMM</name>
<dbReference type="Gene3D" id="3.60.10.10">
    <property type="entry name" value="Endonuclease/exonuclease/phosphatase"/>
    <property type="match status" value="1"/>
</dbReference>
<proteinExistence type="predicted"/>
<sequence length="353" mass="40994">MEFWIEAGLAVVASVVDKLITLDLATKERRRLSYARVCVELDVASHMPVEINWEMSYKCRREEDVKKDIPKKRDELANVACGEVVLKSFKQLKEGEIRSSPNRPSRQMEKEEVIMPNSFDSLLEVDEDDKVVLCGVLLALGDRVREGNFRSVSSRFGNSWDYSCSYSNNDVGRVTMKVFCVYVSNSNIERRLLWCRLVDITSRWSRPGVVIGDFNAIRLHFEAFGWSPIQGDMKDFDMAICNADLVKPLRRSNWFTWTSKVHGSGVFCRLDRILVNDDRLSAWSNLLVNVLLWGTLDHSPILFYPCFQQNIRVVSFRFFNHWVDEYSFIDVVFTVWVRHESVLPLMSLMRNLH</sequence>
<protein>
    <recommendedName>
        <fullName evidence="1">Endonuclease/exonuclease/phosphatase domain-containing protein</fullName>
    </recommendedName>
</protein>
<dbReference type="Pfam" id="PF03372">
    <property type="entry name" value="Exo_endo_phos"/>
    <property type="match status" value="1"/>
</dbReference>
<dbReference type="PANTHER" id="PTHR33710:SF71">
    <property type="entry name" value="ENDONUCLEASE_EXONUCLEASE_PHOSPHATASE DOMAIN-CONTAINING PROTEIN"/>
    <property type="match status" value="1"/>
</dbReference>
<dbReference type="AlphaFoldDB" id="A0A5D3BR15"/>
<organism evidence="2 3">
    <name type="scientific">Cucumis melo var. makuwa</name>
    <name type="common">Oriental melon</name>
    <dbReference type="NCBI Taxonomy" id="1194695"/>
    <lineage>
        <taxon>Eukaryota</taxon>
        <taxon>Viridiplantae</taxon>
        <taxon>Streptophyta</taxon>
        <taxon>Embryophyta</taxon>
        <taxon>Tracheophyta</taxon>
        <taxon>Spermatophyta</taxon>
        <taxon>Magnoliopsida</taxon>
        <taxon>eudicotyledons</taxon>
        <taxon>Gunneridae</taxon>
        <taxon>Pentapetalae</taxon>
        <taxon>rosids</taxon>
        <taxon>fabids</taxon>
        <taxon>Cucurbitales</taxon>
        <taxon>Cucurbitaceae</taxon>
        <taxon>Benincaseae</taxon>
        <taxon>Cucumis</taxon>
    </lineage>
</organism>
<dbReference type="InterPro" id="IPR005135">
    <property type="entry name" value="Endo/exonuclease/phosphatase"/>
</dbReference>
<accession>A0A5D3BR15</accession>
<evidence type="ECO:0000313" key="3">
    <source>
        <dbReference type="Proteomes" id="UP000321947"/>
    </source>
</evidence>
<evidence type="ECO:0000313" key="2">
    <source>
        <dbReference type="EMBL" id="TYK01614.1"/>
    </source>
</evidence>
<dbReference type="Proteomes" id="UP000321947">
    <property type="component" value="Unassembled WGS sequence"/>
</dbReference>